<reference evidence="3" key="1">
    <citation type="submission" date="2010-05" db="EMBL/GenBank/DDBJ databases">
        <title>The genome sequence of Magnaporthe poae strain ATCC 64411.</title>
        <authorList>
            <person name="Ma L.-J."/>
            <person name="Dead R."/>
            <person name="Young S."/>
            <person name="Zeng Q."/>
            <person name="Koehrsen M."/>
            <person name="Alvarado L."/>
            <person name="Berlin A."/>
            <person name="Chapman S.B."/>
            <person name="Chen Z."/>
            <person name="Freedman E."/>
            <person name="Gellesch M."/>
            <person name="Goldberg J."/>
            <person name="Griggs A."/>
            <person name="Gujja S."/>
            <person name="Heilman E.R."/>
            <person name="Heiman D."/>
            <person name="Hepburn T."/>
            <person name="Howarth C."/>
            <person name="Jen D."/>
            <person name="Larson L."/>
            <person name="Mehta T."/>
            <person name="Neiman D."/>
            <person name="Pearson M."/>
            <person name="Roberts A."/>
            <person name="Saif S."/>
            <person name="Shea T."/>
            <person name="Shenoy N."/>
            <person name="Sisk P."/>
            <person name="Stolte C."/>
            <person name="Sykes S."/>
            <person name="Walk T."/>
            <person name="White J."/>
            <person name="Yandava C."/>
            <person name="Haas B."/>
            <person name="Nusbaum C."/>
            <person name="Birren B."/>
        </authorList>
    </citation>
    <scope>NUCLEOTIDE SEQUENCE [LARGE SCALE GENOMIC DNA]</scope>
    <source>
        <strain evidence="3">ATCC 64411 / 73-15</strain>
    </source>
</reference>
<gene>
    <name evidence="1" type="ORF">MAPG_04814</name>
</gene>
<dbReference type="OrthoDB" id="5426604at2759"/>
<accession>A0A0C4DXQ8</accession>
<reference evidence="2" key="4">
    <citation type="journal article" date="2015" name="G3 (Bethesda)">
        <title>Genome sequences of three phytopathogenic species of the Magnaporthaceae family of fungi.</title>
        <authorList>
            <person name="Okagaki L.H."/>
            <person name="Nunes C.C."/>
            <person name="Sailsbery J."/>
            <person name="Clay B."/>
            <person name="Brown D."/>
            <person name="John T."/>
            <person name="Oh Y."/>
            <person name="Young N."/>
            <person name="Fitzgerald M."/>
            <person name="Haas B.J."/>
            <person name="Zeng Q."/>
            <person name="Young S."/>
            <person name="Adiconis X."/>
            <person name="Fan L."/>
            <person name="Levin J.Z."/>
            <person name="Mitchell T.K."/>
            <person name="Okubara P.A."/>
            <person name="Farman M.L."/>
            <person name="Kohn L.M."/>
            <person name="Birren B."/>
            <person name="Ma L.-J."/>
            <person name="Dean R.A."/>
        </authorList>
    </citation>
    <scope>NUCLEOTIDE SEQUENCE</scope>
    <source>
        <strain evidence="2">ATCC 64411 / 73-15</strain>
    </source>
</reference>
<dbReference type="VEuPathDB" id="FungiDB:MAPG_04814"/>
<proteinExistence type="predicted"/>
<dbReference type="Gene3D" id="2.120.10.70">
    <property type="entry name" value="Fucose-specific lectin"/>
    <property type="match status" value="1"/>
</dbReference>
<dbReference type="OMA" id="KKITHFR"/>
<reference evidence="2" key="5">
    <citation type="submission" date="2015-06" db="UniProtKB">
        <authorList>
            <consortium name="EnsemblFungi"/>
        </authorList>
    </citation>
    <scope>IDENTIFICATION</scope>
    <source>
        <strain evidence="2">ATCC 64411</strain>
    </source>
</reference>
<dbReference type="EMBL" id="GL876969">
    <property type="protein sequence ID" value="KLU85794.1"/>
    <property type="molecule type" value="Genomic_DNA"/>
</dbReference>
<dbReference type="EnsemblFungi" id="MAPG_04814T0">
    <property type="protein sequence ID" value="MAPG_04814T0"/>
    <property type="gene ID" value="MAPG_04814"/>
</dbReference>
<organism evidence="2 3">
    <name type="scientific">Magnaporthiopsis poae (strain ATCC 64411 / 73-15)</name>
    <name type="common">Kentucky bluegrass fungus</name>
    <name type="synonym">Magnaporthe poae</name>
    <dbReference type="NCBI Taxonomy" id="644358"/>
    <lineage>
        <taxon>Eukaryota</taxon>
        <taxon>Fungi</taxon>
        <taxon>Dikarya</taxon>
        <taxon>Ascomycota</taxon>
        <taxon>Pezizomycotina</taxon>
        <taxon>Sordariomycetes</taxon>
        <taxon>Sordariomycetidae</taxon>
        <taxon>Magnaporthales</taxon>
        <taxon>Magnaporthaceae</taxon>
        <taxon>Magnaporthiopsis</taxon>
    </lineage>
</organism>
<sequence>MPAIATLVNPAVPDEKSIQLFYNTKAGQLGLSLRTGDKTKGEQVLFAADNDDHQGNILNPSELAAATYRGINLVVGVTRPRLDANSEQTVNNISIVSPVYQQLNTTAMANQKVDLASAGDSAWVYYLNGTNAQETTLKEYDLETGSTSTYLQSQAILPNSSLGSYYDAQADGGAGKRYVVYQEGIEGHLMEFSVNDKQGWNIANTNDAKDSTTIGLTFFENKVYLYYTDSKDNLRRIVKVDGKWQKPDYIEGSPKANATTQISVSTANRLNHVFYVSREDKPGSFTHLKDKVL</sequence>
<evidence type="ECO:0000313" key="1">
    <source>
        <dbReference type="EMBL" id="KLU85794.1"/>
    </source>
</evidence>
<evidence type="ECO:0008006" key="4">
    <source>
        <dbReference type="Google" id="ProtNLM"/>
    </source>
</evidence>
<protein>
    <recommendedName>
        <fullName evidence="4">Fucose-specific lectin</fullName>
    </recommendedName>
</protein>
<evidence type="ECO:0000313" key="3">
    <source>
        <dbReference type="Proteomes" id="UP000011715"/>
    </source>
</evidence>
<evidence type="ECO:0000313" key="2">
    <source>
        <dbReference type="EnsemblFungi" id="MAPG_04814T0"/>
    </source>
</evidence>
<reference evidence="1" key="2">
    <citation type="submission" date="2010-05" db="EMBL/GenBank/DDBJ databases">
        <title>The Genome Sequence of Magnaporthe poae strain ATCC 64411.</title>
        <authorList>
            <consortium name="The Broad Institute Genome Sequencing Platform"/>
            <consortium name="Broad Institute Genome Sequencing Center for Infectious Disease"/>
            <person name="Ma L.-J."/>
            <person name="Dead R."/>
            <person name="Young S."/>
            <person name="Zeng Q."/>
            <person name="Koehrsen M."/>
            <person name="Alvarado L."/>
            <person name="Berlin A."/>
            <person name="Chapman S.B."/>
            <person name="Chen Z."/>
            <person name="Freedman E."/>
            <person name="Gellesch M."/>
            <person name="Goldberg J."/>
            <person name="Griggs A."/>
            <person name="Gujja S."/>
            <person name="Heilman E.R."/>
            <person name="Heiman D."/>
            <person name="Hepburn T."/>
            <person name="Howarth C."/>
            <person name="Jen D."/>
            <person name="Larson L."/>
            <person name="Mehta T."/>
            <person name="Neiman D."/>
            <person name="Pearson M."/>
            <person name="Roberts A."/>
            <person name="Saif S."/>
            <person name="Shea T."/>
            <person name="Shenoy N."/>
            <person name="Sisk P."/>
            <person name="Stolte C."/>
            <person name="Sykes S."/>
            <person name="Walk T."/>
            <person name="White J."/>
            <person name="Yandava C."/>
            <person name="Haas B."/>
            <person name="Nusbaum C."/>
            <person name="Birren B."/>
        </authorList>
    </citation>
    <scope>NUCLEOTIDE SEQUENCE</scope>
    <source>
        <strain evidence="1">ATCC 64411</strain>
    </source>
</reference>
<dbReference type="Proteomes" id="UP000011715">
    <property type="component" value="Unassembled WGS sequence"/>
</dbReference>
<dbReference type="AlphaFoldDB" id="A0A0C4DXQ8"/>
<dbReference type="EMBL" id="ADBL01001125">
    <property type="status" value="NOT_ANNOTATED_CDS"/>
    <property type="molecule type" value="Genomic_DNA"/>
</dbReference>
<reference evidence="1" key="3">
    <citation type="submission" date="2011-03" db="EMBL/GenBank/DDBJ databases">
        <title>Annotation of Magnaporthe poae ATCC 64411.</title>
        <authorList>
            <person name="Ma L.-J."/>
            <person name="Dead R."/>
            <person name="Young S.K."/>
            <person name="Zeng Q."/>
            <person name="Gargeya S."/>
            <person name="Fitzgerald M."/>
            <person name="Haas B."/>
            <person name="Abouelleil A."/>
            <person name="Alvarado L."/>
            <person name="Arachchi H.M."/>
            <person name="Berlin A."/>
            <person name="Brown A."/>
            <person name="Chapman S.B."/>
            <person name="Chen Z."/>
            <person name="Dunbar C."/>
            <person name="Freedman E."/>
            <person name="Gearin G."/>
            <person name="Gellesch M."/>
            <person name="Goldberg J."/>
            <person name="Griggs A."/>
            <person name="Gujja S."/>
            <person name="Heiman D."/>
            <person name="Howarth C."/>
            <person name="Larson L."/>
            <person name="Lui A."/>
            <person name="MacDonald P.J.P."/>
            <person name="Mehta T."/>
            <person name="Montmayeur A."/>
            <person name="Murphy C."/>
            <person name="Neiman D."/>
            <person name="Pearson M."/>
            <person name="Priest M."/>
            <person name="Roberts A."/>
            <person name="Saif S."/>
            <person name="Shea T."/>
            <person name="Shenoy N."/>
            <person name="Sisk P."/>
            <person name="Stolte C."/>
            <person name="Sykes S."/>
            <person name="Yandava C."/>
            <person name="Wortman J."/>
            <person name="Nusbaum C."/>
            <person name="Birren B."/>
        </authorList>
    </citation>
    <scope>NUCLEOTIDE SEQUENCE</scope>
    <source>
        <strain evidence="1">ATCC 64411</strain>
    </source>
</reference>
<keyword evidence="3" id="KW-1185">Reference proteome</keyword>
<dbReference type="eggNOG" id="ENOG502SW3V">
    <property type="taxonomic scope" value="Eukaryota"/>
</dbReference>
<name>A0A0C4DXQ8_MAGP6</name>